<sequence>MSDSPDEERSKPKEPPQGAKLRGIADLYFETFRAPDGRMYGISRDMPGRALRHGKPSELVQDICRTYLDVHGGWPNSSAQAEVSSYLEAVTREVRPVPVRCHWKDGRLLLDVGDANWTVLVVDGDGVRELVGPAPLAFRRGSGAAMPWPLPSSGDLALLWKLVPVTEADRPVVLALLIVAWMTGVPQPIVLLTGPQDSGKTTTAQFLLSLVDPVAHQRGGSLPEREDEWKTRVAQARVVFVDNSGHITPKVSDLLCRVATGGELTTRELYTNDGAHVSDLLVPVWLTSIDSGVLRGDLQSRIVPVELESLTVEQRRTMSKLSREQNEARPTIVRALLELTAGVIRLLPTVDDSRLVHRMTDFNLVLRCVDQILNTQGEARLIEQSQDLAGDVLDADHVALALMKLLGRPDGYGSQVAGPSLAQGMPAEELLRLLNQVASFDGKGDGWPRTPKVLSGRLRAIAPALEQARGVRVEFTKSNGRKLVRVVQS</sequence>
<name>A0ABW6VZ42_9ACTN</name>
<keyword evidence="2" id="KW-1185">Reference proteome</keyword>
<evidence type="ECO:0000313" key="2">
    <source>
        <dbReference type="Proteomes" id="UP001602287"/>
    </source>
</evidence>
<comment type="caution">
    <text evidence="1">The sequence shown here is derived from an EMBL/GenBank/DDBJ whole genome shotgun (WGS) entry which is preliminary data.</text>
</comment>
<protein>
    <recommendedName>
        <fullName evidence="3">ATP-binding protein</fullName>
    </recommendedName>
</protein>
<proteinExistence type="predicted"/>
<dbReference type="InterPro" id="IPR027417">
    <property type="entry name" value="P-loop_NTPase"/>
</dbReference>
<evidence type="ECO:0008006" key="3">
    <source>
        <dbReference type="Google" id="ProtNLM"/>
    </source>
</evidence>
<dbReference type="Proteomes" id="UP001602287">
    <property type="component" value="Unassembled WGS sequence"/>
</dbReference>
<dbReference type="SUPFAM" id="SSF52540">
    <property type="entry name" value="P-loop containing nucleoside triphosphate hydrolases"/>
    <property type="match status" value="1"/>
</dbReference>
<accession>A0ABW6VZ42</accession>
<evidence type="ECO:0000313" key="1">
    <source>
        <dbReference type="EMBL" id="MFF5201747.1"/>
    </source>
</evidence>
<dbReference type="EMBL" id="JBIAZM010000007">
    <property type="protein sequence ID" value="MFF5201747.1"/>
    <property type="molecule type" value="Genomic_DNA"/>
</dbReference>
<organism evidence="1 2">
    <name type="scientific">Micromonospora parva</name>
    <dbReference type="NCBI Taxonomy" id="1464048"/>
    <lineage>
        <taxon>Bacteria</taxon>
        <taxon>Bacillati</taxon>
        <taxon>Actinomycetota</taxon>
        <taxon>Actinomycetes</taxon>
        <taxon>Micromonosporales</taxon>
        <taxon>Micromonosporaceae</taxon>
        <taxon>Micromonospora</taxon>
    </lineage>
</organism>
<dbReference type="RefSeq" id="WP_387221310.1">
    <property type="nucleotide sequence ID" value="NZ_JBIAZM010000007.1"/>
</dbReference>
<reference evidence="1 2" key="1">
    <citation type="submission" date="2024-10" db="EMBL/GenBank/DDBJ databases">
        <title>The Natural Products Discovery Center: Release of the First 8490 Sequenced Strains for Exploring Actinobacteria Biosynthetic Diversity.</title>
        <authorList>
            <person name="Kalkreuter E."/>
            <person name="Kautsar S.A."/>
            <person name="Yang D."/>
            <person name="Bader C.D."/>
            <person name="Teijaro C.N."/>
            <person name="Fluegel L."/>
            <person name="Davis C.M."/>
            <person name="Simpson J.R."/>
            <person name="Lauterbach L."/>
            <person name="Steele A.D."/>
            <person name="Gui C."/>
            <person name="Meng S."/>
            <person name="Li G."/>
            <person name="Viehrig K."/>
            <person name="Ye F."/>
            <person name="Su P."/>
            <person name="Kiefer A.F."/>
            <person name="Nichols A."/>
            <person name="Cepeda A.J."/>
            <person name="Yan W."/>
            <person name="Fan B."/>
            <person name="Jiang Y."/>
            <person name="Adhikari A."/>
            <person name="Zheng C.-J."/>
            <person name="Schuster L."/>
            <person name="Cowan T.M."/>
            <person name="Smanski M.J."/>
            <person name="Chevrette M.G."/>
            <person name="De Carvalho L.P.S."/>
            <person name="Shen B."/>
        </authorList>
    </citation>
    <scope>NUCLEOTIDE SEQUENCE [LARGE SCALE GENOMIC DNA]</scope>
    <source>
        <strain evidence="1 2">NPDC000140</strain>
    </source>
</reference>
<gene>
    <name evidence="1" type="ORF">ACFY3B_19310</name>
</gene>